<dbReference type="AlphaFoldDB" id="A0A4Y3IJP1"/>
<evidence type="ECO:0000256" key="3">
    <source>
        <dbReference type="ARBA" id="ARBA00022763"/>
    </source>
</evidence>
<dbReference type="EC" id="3.4.-.-" evidence="8"/>
<dbReference type="PANTHER" id="PTHR13604:SF0">
    <property type="entry name" value="ABASIC SITE PROCESSING PROTEIN HMCES"/>
    <property type="match status" value="1"/>
</dbReference>
<keyword evidence="3" id="KW-0227">DNA damage</keyword>
<keyword evidence="7" id="KW-0456">Lyase</keyword>
<dbReference type="InterPro" id="IPR003738">
    <property type="entry name" value="SRAP"/>
</dbReference>
<comment type="similarity">
    <text evidence="1 8">Belongs to the SOS response-associated peptidase family.</text>
</comment>
<evidence type="ECO:0000256" key="2">
    <source>
        <dbReference type="ARBA" id="ARBA00022670"/>
    </source>
</evidence>
<evidence type="ECO:0000256" key="8">
    <source>
        <dbReference type="RuleBase" id="RU364100"/>
    </source>
</evidence>
<protein>
    <recommendedName>
        <fullName evidence="8">Abasic site processing protein</fullName>
        <ecNumber evidence="8">3.4.-.-</ecNumber>
    </recommendedName>
</protein>
<dbReference type="GO" id="GO:0016829">
    <property type="term" value="F:lyase activity"/>
    <property type="evidence" value="ECO:0007669"/>
    <property type="project" value="UniProtKB-KW"/>
</dbReference>
<dbReference type="Proteomes" id="UP000318242">
    <property type="component" value="Unassembled WGS sequence"/>
</dbReference>
<name>A0A4Y3IJP1_9VIBR</name>
<dbReference type="RefSeq" id="WP_141269168.1">
    <property type="nucleotide sequence ID" value="NZ_BJLH01000002.1"/>
</dbReference>
<evidence type="ECO:0000256" key="7">
    <source>
        <dbReference type="ARBA" id="ARBA00023239"/>
    </source>
</evidence>
<keyword evidence="10" id="KW-1185">Reference proteome</keyword>
<proteinExistence type="inferred from homology"/>
<keyword evidence="2 8" id="KW-0645">Protease</keyword>
<reference evidence="9 10" key="1">
    <citation type="submission" date="2019-06" db="EMBL/GenBank/DDBJ databases">
        <title>Whole genome shotgun sequence of Vibrio comitans NBRC 102076.</title>
        <authorList>
            <person name="Hosoyama A."/>
            <person name="Uohara A."/>
            <person name="Ohji S."/>
            <person name="Ichikawa N."/>
        </authorList>
    </citation>
    <scope>NUCLEOTIDE SEQUENCE [LARGE SCALE GENOMIC DNA]</scope>
    <source>
        <strain evidence="9 10">NBRC 102076</strain>
    </source>
</reference>
<evidence type="ECO:0000256" key="4">
    <source>
        <dbReference type="ARBA" id="ARBA00022801"/>
    </source>
</evidence>
<dbReference type="GO" id="GO:0003697">
    <property type="term" value="F:single-stranded DNA binding"/>
    <property type="evidence" value="ECO:0007669"/>
    <property type="project" value="InterPro"/>
</dbReference>
<comment type="caution">
    <text evidence="9">The sequence shown here is derived from an EMBL/GenBank/DDBJ whole genome shotgun (WGS) entry which is preliminary data.</text>
</comment>
<evidence type="ECO:0000256" key="1">
    <source>
        <dbReference type="ARBA" id="ARBA00008136"/>
    </source>
</evidence>
<dbReference type="EMBL" id="BJLH01000002">
    <property type="protein sequence ID" value="GEA59385.1"/>
    <property type="molecule type" value="Genomic_DNA"/>
</dbReference>
<sequence length="197" mass="22414">MCGRLNITDDPLAQWISESLGLEFHPSTNQDVRPTQSVAVISSKQSQLLQQQMQWGVKPEWSKQLIINARSETIDSKPTFRDAFNQHRIIVPCSGWYEWVTTESGKQKFQFTPANISQGFLMAALSMGNDEFVTLTTAPNDEYASYHHRMPLLFNEKEALQWVVDPEQALKLISKSTQVPFVAKAQPIEPMQNLSLF</sequence>
<evidence type="ECO:0000313" key="10">
    <source>
        <dbReference type="Proteomes" id="UP000318242"/>
    </source>
</evidence>
<keyword evidence="5" id="KW-0190">Covalent protein-DNA linkage</keyword>
<keyword evidence="6" id="KW-0238">DNA-binding</keyword>
<organism evidence="9 10">
    <name type="scientific">Vibrio comitans NBRC 102076</name>
    <dbReference type="NCBI Taxonomy" id="1219078"/>
    <lineage>
        <taxon>Bacteria</taxon>
        <taxon>Pseudomonadati</taxon>
        <taxon>Pseudomonadota</taxon>
        <taxon>Gammaproteobacteria</taxon>
        <taxon>Vibrionales</taxon>
        <taxon>Vibrionaceae</taxon>
        <taxon>Vibrio</taxon>
    </lineage>
</organism>
<keyword evidence="4 8" id="KW-0378">Hydrolase</keyword>
<dbReference type="PANTHER" id="PTHR13604">
    <property type="entry name" value="DC12-RELATED"/>
    <property type="match status" value="1"/>
</dbReference>
<dbReference type="OrthoDB" id="6192129at2"/>
<dbReference type="GO" id="GO:0106300">
    <property type="term" value="P:protein-DNA covalent cross-linking repair"/>
    <property type="evidence" value="ECO:0007669"/>
    <property type="project" value="InterPro"/>
</dbReference>
<dbReference type="InterPro" id="IPR036590">
    <property type="entry name" value="SRAP-like"/>
</dbReference>
<gene>
    <name evidence="9" type="ORF">VCO01S_05780</name>
</gene>
<evidence type="ECO:0000256" key="6">
    <source>
        <dbReference type="ARBA" id="ARBA00023125"/>
    </source>
</evidence>
<accession>A0A4Y3IJP1</accession>
<dbReference type="GO" id="GO:0006508">
    <property type="term" value="P:proteolysis"/>
    <property type="evidence" value="ECO:0007669"/>
    <property type="project" value="UniProtKB-KW"/>
</dbReference>
<dbReference type="SUPFAM" id="SSF143081">
    <property type="entry name" value="BB1717-like"/>
    <property type="match status" value="1"/>
</dbReference>
<dbReference type="Gene3D" id="3.90.1680.10">
    <property type="entry name" value="SOS response associated peptidase-like"/>
    <property type="match status" value="1"/>
</dbReference>
<dbReference type="Pfam" id="PF02586">
    <property type="entry name" value="SRAP"/>
    <property type="match status" value="1"/>
</dbReference>
<dbReference type="GO" id="GO:0008233">
    <property type="term" value="F:peptidase activity"/>
    <property type="evidence" value="ECO:0007669"/>
    <property type="project" value="UniProtKB-KW"/>
</dbReference>
<evidence type="ECO:0000313" key="9">
    <source>
        <dbReference type="EMBL" id="GEA59385.1"/>
    </source>
</evidence>
<evidence type="ECO:0000256" key="5">
    <source>
        <dbReference type="ARBA" id="ARBA00023124"/>
    </source>
</evidence>